<organism evidence="3">
    <name type="scientific">marine metagenome</name>
    <dbReference type="NCBI Taxonomy" id="408172"/>
    <lineage>
        <taxon>unclassified sequences</taxon>
        <taxon>metagenomes</taxon>
        <taxon>ecological metagenomes</taxon>
    </lineage>
</organism>
<dbReference type="AlphaFoldDB" id="A0A382X2E0"/>
<dbReference type="EMBL" id="UINC01164496">
    <property type="protein sequence ID" value="SVD65377.1"/>
    <property type="molecule type" value="Genomic_DNA"/>
</dbReference>
<protein>
    <recommendedName>
        <fullName evidence="2">SbsA Ig-like domain-containing protein</fullName>
    </recommendedName>
</protein>
<dbReference type="Pfam" id="PF13205">
    <property type="entry name" value="Big_5"/>
    <property type="match status" value="2"/>
</dbReference>
<proteinExistence type="predicted"/>
<evidence type="ECO:0000313" key="3">
    <source>
        <dbReference type="EMBL" id="SVD65377.1"/>
    </source>
</evidence>
<accession>A0A382X2E0</accession>
<sequence length="273" mass="28197">PADGWQVGSSYTVQISPAVTGPLGTSQPISWPFQTAVPEVQTLEPGDDAVSVSAGESTLRAVFDHAIDEAALLAEGGVRLLKEGKEIPRSVPAYDSETQTVTFAPTEGLRPGTSYQAIISAAVGGPRAPGDFSWRFSTAVPGLQSVSPDSGAVSVSTDTLVVAVVTFSVPIDGEQRIADNFLLFRESEPVELRSGDPILLGDSGEYGLAPADGWQVGSSYTVQISPAVTGPLGVSQPISWQFQTAVPAVVGTEPKAGAEGVALSTATIQILFS</sequence>
<gene>
    <name evidence="3" type="ORF">METZ01_LOCUS418231</name>
</gene>
<dbReference type="InterPro" id="IPR032812">
    <property type="entry name" value="SbsA_Ig"/>
</dbReference>
<evidence type="ECO:0000259" key="2">
    <source>
        <dbReference type="Pfam" id="PF13205"/>
    </source>
</evidence>
<feature type="non-terminal residue" evidence="3">
    <location>
        <position position="273"/>
    </location>
</feature>
<feature type="domain" description="SbsA Ig-like" evidence="2">
    <location>
        <begin position="141"/>
        <end position="244"/>
    </location>
</feature>
<feature type="domain" description="SbsA Ig-like" evidence="2">
    <location>
        <begin position="35"/>
        <end position="138"/>
    </location>
</feature>
<keyword evidence="1" id="KW-0732">Signal</keyword>
<name>A0A382X2E0_9ZZZZ</name>
<reference evidence="3" key="1">
    <citation type="submission" date="2018-05" db="EMBL/GenBank/DDBJ databases">
        <authorList>
            <person name="Lanie J.A."/>
            <person name="Ng W.-L."/>
            <person name="Kazmierczak K.M."/>
            <person name="Andrzejewski T.M."/>
            <person name="Davidsen T.M."/>
            <person name="Wayne K.J."/>
            <person name="Tettelin H."/>
            <person name="Glass J.I."/>
            <person name="Rusch D."/>
            <person name="Podicherti R."/>
            <person name="Tsui H.-C.T."/>
            <person name="Winkler M.E."/>
        </authorList>
    </citation>
    <scope>NUCLEOTIDE SEQUENCE</scope>
</reference>
<feature type="non-terminal residue" evidence="3">
    <location>
        <position position="1"/>
    </location>
</feature>
<evidence type="ECO:0000256" key="1">
    <source>
        <dbReference type="ARBA" id="ARBA00022729"/>
    </source>
</evidence>